<feature type="binding site" evidence="8">
    <location>
        <position position="377"/>
    </location>
    <ligand>
        <name>[4Fe-4S] cluster</name>
        <dbReference type="ChEBI" id="CHEBI:49883"/>
        <label>1</label>
    </ligand>
</feature>
<dbReference type="InterPro" id="IPR019554">
    <property type="entry name" value="Soluble_ligand-bd"/>
</dbReference>
<keyword evidence="8" id="KW-0472">Membrane</keyword>
<evidence type="ECO:0000259" key="10">
    <source>
        <dbReference type="PROSITE" id="PS51379"/>
    </source>
</evidence>
<feature type="binding site" evidence="8">
    <location>
        <position position="416"/>
    </location>
    <ligand>
        <name>[4Fe-4S] cluster</name>
        <dbReference type="ChEBI" id="CHEBI:49883"/>
        <label>2</label>
    </ligand>
</feature>
<dbReference type="GO" id="GO:0022900">
    <property type="term" value="P:electron transport chain"/>
    <property type="evidence" value="ECO:0007669"/>
    <property type="project" value="UniProtKB-UniRule"/>
</dbReference>
<dbReference type="InterPro" id="IPR017900">
    <property type="entry name" value="4Fe4S_Fe_S_CS"/>
</dbReference>
<dbReference type="GO" id="GO:0046872">
    <property type="term" value="F:metal ion binding"/>
    <property type="evidence" value="ECO:0007669"/>
    <property type="project" value="UniProtKB-KW"/>
</dbReference>
<dbReference type="EC" id="7.-.-.-" evidence="8"/>
<gene>
    <name evidence="8" type="primary">rnfC</name>
    <name evidence="11" type="ORF">HELGO_WM18637</name>
</gene>
<feature type="compositionally biased region" description="Basic residues" evidence="9">
    <location>
        <begin position="479"/>
        <end position="490"/>
    </location>
</feature>
<comment type="similarity">
    <text evidence="8">Belongs to the 4Fe4S bacterial-type ferredoxin family. RnfC subfamily.</text>
</comment>
<dbReference type="Pfam" id="PF01512">
    <property type="entry name" value="Complex1_51K"/>
    <property type="match status" value="1"/>
</dbReference>
<dbReference type="PROSITE" id="PS51379">
    <property type="entry name" value="4FE4S_FER_2"/>
    <property type="match status" value="2"/>
</dbReference>
<dbReference type="PANTHER" id="PTHR43034">
    <property type="entry name" value="ION-TRANSLOCATING OXIDOREDUCTASE COMPLEX SUBUNIT C"/>
    <property type="match status" value="1"/>
</dbReference>
<feature type="compositionally biased region" description="Basic and acidic residues" evidence="9">
    <location>
        <begin position="531"/>
        <end position="547"/>
    </location>
</feature>
<dbReference type="NCBIfam" id="TIGR01945">
    <property type="entry name" value="rnfC"/>
    <property type="match status" value="1"/>
</dbReference>
<dbReference type="GO" id="GO:0051539">
    <property type="term" value="F:4 iron, 4 sulfur cluster binding"/>
    <property type="evidence" value="ECO:0007669"/>
    <property type="project" value="UniProtKB-KW"/>
</dbReference>
<evidence type="ECO:0000256" key="8">
    <source>
        <dbReference type="HAMAP-Rule" id="MF_00461"/>
    </source>
</evidence>
<dbReference type="SUPFAM" id="SSF142019">
    <property type="entry name" value="Nqo1 FMN-binding domain-like"/>
    <property type="match status" value="1"/>
</dbReference>
<dbReference type="PANTHER" id="PTHR43034:SF2">
    <property type="entry name" value="ION-TRANSLOCATING OXIDOREDUCTASE COMPLEX SUBUNIT C"/>
    <property type="match status" value="1"/>
</dbReference>
<feature type="compositionally biased region" description="Polar residues" evidence="9">
    <location>
        <begin position="512"/>
        <end position="530"/>
    </location>
</feature>
<feature type="compositionally biased region" description="Basic and acidic residues" evidence="9">
    <location>
        <begin position="467"/>
        <end position="478"/>
    </location>
</feature>
<keyword evidence="6 8" id="KW-0408">Iron</keyword>
<feature type="domain" description="4Fe-4S ferredoxin-type" evidence="10">
    <location>
        <begin position="367"/>
        <end position="397"/>
    </location>
</feature>
<dbReference type="EMBL" id="CACVAY010000091">
    <property type="protein sequence ID" value="CAA6819219.1"/>
    <property type="molecule type" value="Genomic_DNA"/>
</dbReference>
<evidence type="ECO:0000256" key="7">
    <source>
        <dbReference type="ARBA" id="ARBA00023014"/>
    </source>
</evidence>
<keyword evidence="8" id="KW-0997">Cell inner membrane</keyword>
<keyword evidence="5 8" id="KW-0249">Electron transport</keyword>
<reference evidence="11" key="1">
    <citation type="submission" date="2020-01" db="EMBL/GenBank/DDBJ databases">
        <authorList>
            <person name="Meier V. D."/>
            <person name="Meier V D."/>
        </authorList>
    </citation>
    <scope>NUCLEOTIDE SEQUENCE</scope>
    <source>
        <strain evidence="11">HLG_WM_MAG_07</strain>
    </source>
</reference>
<dbReference type="SUPFAM" id="SSF46548">
    <property type="entry name" value="alpha-helical ferredoxin"/>
    <property type="match status" value="1"/>
</dbReference>
<dbReference type="Pfam" id="PF10531">
    <property type="entry name" value="SLBB"/>
    <property type="match status" value="1"/>
</dbReference>
<dbReference type="GO" id="GO:0009055">
    <property type="term" value="F:electron transfer activity"/>
    <property type="evidence" value="ECO:0007669"/>
    <property type="project" value="InterPro"/>
</dbReference>
<keyword evidence="3 8" id="KW-0479">Metal-binding</keyword>
<dbReference type="GO" id="GO:0005886">
    <property type="term" value="C:plasma membrane"/>
    <property type="evidence" value="ECO:0007669"/>
    <property type="project" value="UniProtKB-SubCell"/>
</dbReference>
<feature type="binding site" evidence="8">
    <location>
        <position position="380"/>
    </location>
    <ligand>
        <name>[4Fe-4S] cluster</name>
        <dbReference type="ChEBI" id="CHEBI:49883"/>
        <label>1</label>
    </ligand>
</feature>
<organism evidence="11">
    <name type="scientific">uncultured Thiotrichaceae bacterium</name>
    <dbReference type="NCBI Taxonomy" id="298394"/>
    <lineage>
        <taxon>Bacteria</taxon>
        <taxon>Pseudomonadati</taxon>
        <taxon>Pseudomonadota</taxon>
        <taxon>Gammaproteobacteria</taxon>
        <taxon>Thiotrichales</taxon>
        <taxon>Thiotrichaceae</taxon>
        <taxon>environmental samples</taxon>
    </lineage>
</organism>
<dbReference type="InterPro" id="IPR026902">
    <property type="entry name" value="RnfC_N"/>
</dbReference>
<dbReference type="Gene3D" id="3.10.20.600">
    <property type="match status" value="1"/>
</dbReference>
<dbReference type="InterPro" id="IPR017896">
    <property type="entry name" value="4Fe4S_Fe-S-bd"/>
</dbReference>
<feature type="binding site" evidence="8">
    <location>
        <position position="383"/>
    </location>
    <ligand>
        <name>[4Fe-4S] cluster</name>
        <dbReference type="ChEBI" id="CHEBI:49883"/>
        <label>1</label>
    </ligand>
</feature>
<dbReference type="HAMAP" id="MF_00461">
    <property type="entry name" value="RsxC_RnfC"/>
    <property type="match status" value="1"/>
</dbReference>
<evidence type="ECO:0000256" key="1">
    <source>
        <dbReference type="ARBA" id="ARBA00022448"/>
    </source>
</evidence>
<dbReference type="NCBIfam" id="NF003454">
    <property type="entry name" value="PRK05035.1"/>
    <property type="match status" value="1"/>
</dbReference>
<keyword evidence="2 8" id="KW-0004">4Fe-4S</keyword>
<keyword evidence="7 8" id="KW-0411">Iron-sulfur</keyword>
<dbReference type="Gene3D" id="3.30.70.20">
    <property type="match status" value="1"/>
</dbReference>
<feature type="binding site" evidence="8">
    <location>
        <position position="422"/>
    </location>
    <ligand>
        <name>[4Fe-4S] cluster</name>
        <dbReference type="ChEBI" id="CHEBI:49883"/>
        <label>2</label>
    </ligand>
</feature>
<dbReference type="AlphaFoldDB" id="A0A6S6TXI1"/>
<comment type="cofactor">
    <cofactor evidence="8">
        <name>[4Fe-4S] cluster</name>
        <dbReference type="ChEBI" id="CHEBI:49883"/>
    </cofactor>
    <text evidence="8">Binds 2 [4Fe-4S] clusters per subunit.</text>
</comment>
<dbReference type="InterPro" id="IPR011538">
    <property type="entry name" value="Nuo51_FMN-bd"/>
</dbReference>
<comment type="function">
    <text evidence="8">Part of a membrane-bound complex that couples electron transfer with translocation of ions across the membrane.</text>
</comment>
<protein>
    <recommendedName>
        <fullName evidence="8">Ion-translocating oxidoreductase complex subunit C</fullName>
        <ecNumber evidence="8">7.-.-.-</ecNumber>
    </recommendedName>
    <alternativeName>
        <fullName evidence="8">Rnf electron transport complex subunit C</fullName>
    </alternativeName>
</protein>
<comment type="subunit">
    <text evidence="8">The complex is composed of six subunits: RnfA, RnfB, RnfC, RnfD, RnfE and RnfG.</text>
</comment>
<feature type="domain" description="4Fe-4S ferredoxin-type" evidence="10">
    <location>
        <begin position="407"/>
        <end position="436"/>
    </location>
</feature>
<name>A0A6S6TXI1_9GAMM</name>
<feature type="binding site" evidence="8">
    <location>
        <position position="426"/>
    </location>
    <ligand>
        <name>[4Fe-4S] cluster</name>
        <dbReference type="ChEBI" id="CHEBI:49883"/>
        <label>1</label>
    </ligand>
</feature>
<keyword evidence="8" id="KW-1003">Cell membrane</keyword>
<feature type="binding site" evidence="8">
    <location>
        <position position="419"/>
    </location>
    <ligand>
        <name>[4Fe-4S] cluster</name>
        <dbReference type="ChEBI" id="CHEBI:49883"/>
        <label>2</label>
    </ligand>
</feature>
<keyword evidence="4 8" id="KW-0677">Repeat</keyword>
<dbReference type="InterPro" id="IPR010208">
    <property type="entry name" value="Ion_transpt_RnfC/RsxC"/>
</dbReference>
<keyword evidence="1 8" id="KW-0813">Transport</keyword>
<evidence type="ECO:0000256" key="9">
    <source>
        <dbReference type="SAM" id="MobiDB-lite"/>
    </source>
</evidence>
<evidence type="ECO:0000256" key="6">
    <source>
        <dbReference type="ARBA" id="ARBA00023004"/>
    </source>
</evidence>
<evidence type="ECO:0000256" key="5">
    <source>
        <dbReference type="ARBA" id="ARBA00022982"/>
    </source>
</evidence>
<feature type="binding site" evidence="8">
    <location>
        <position position="387"/>
    </location>
    <ligand>
        <name>[4Fe-4S] cluster</name>
        <dbReference type="ChEBI" id="CHEBI:49883"/>
        <label>2</label>
    </ligand>
</feature>
<accession>A0A6S6TXI1</accession>
<proteinExistence type="inferred from homology"/>
<dbReference type="Gene3D" id="3.40.50.11540">
    <property type="entry name" value="NADH-ubiquinone oxidoreductase 51kDa subunit"/>
    <property type="match status" value="1"/>
</dbReference>
<dbReference type="InterPro" id="IPR037225">
    <property type="entry name" value="Nuo51_FMN-bd_sf"/>
</dbReference>
<evidence type="ECO:0000256" key="2">
    <source>
        <dbReference type="ARBA" id="ARBA00022485"/>
    </source>
</evidence>
<dbReference type="Pfam" id="PF13375">
    <property type="entry name" value="RnfC_N"/>
    <property type="match status" value="1"/>
</dbReference>
<dbReference type="Pfam" id="PF12838">
    <property type="entry name" value="Fer4_7"/>
    <property type="match status" value="1"/>
</dbReference>
<dbReference type="FunFam" id="3.30.70.20:FF:000044">
    <property type="entry name" value="Ion-translocating oxidoreductase complex subunit C"/>
    <property type="match status" value="1"/>
</dbReference>
<dbReference type="PROSITE" id="PS00198">
    <property type="entry name" value="4FE4S_FER_1"/>
    <property type="match status" value="1"/>
</dbReference>
<keyword evidence="8" id="KW-1278">Translocase</keyword>
<evidence type="ECO:0000256" key="3">
    <source>
        <dbReference type="ARBA" id="ARBA00022723"/>
    </source>
</evidence>
<sequence length="547" mass="60815">MMTEHKIWPIKGGVHPDFNKDCSTQTPITKATLPDTIVIPVAQHIGEIGHIIVDVGQTIHKGQPLTDLPEGLGVITHASTSGTIIAIEERDVPHSSGLQATCVVIDVDGKDDWGEFKRDPILDYDQTDTMHLCGRIRRSGLVGMGGAAFPFAAKLAATREGAVKTLIINGVECEPYISCDDMLMRTYADEIIQGIKILLYILKPEECLIGIEDNKPLAIEALQKAQQDLDVAVDIVSIPTIYPSGDEKQLIRILTGKKLKKTDLTFDHGILMHNVATVRSVFRAVIHGEPLISRIVTVTGRGISKPQNFEAPIGTPIEHLVKLAGGYTDQAERLLIGGPMMGFPVKSDALPIIKAMNCILVAPTQDLPYSMDMAMPCIRCGQCADACPVDLLPQQLYWHAKAREFDKTETYQLFDCIECGCCAYVCPSDIPLVAHYRFAKSEIRNERDKQKKIDLARERFDFHEFRKERDKRERDEKRAKHKAALQKKKASGSNDKQAAIKAAMERAKAKKTQQTNAPKNTDNLTPAQQKQIDEAEQRRQQKPRDTE</sequence>
<evidence type="ECO:0000256" key="4">
    <source>
        <dbReference type="ARBA" id="ARBA00022737"/>
    </source>
</evidence>
<feature type="region of interest" description="Disordered" evidence="9">
    <location>
        <begin position="467"/>
        <end position="547"/>
    </location>
</feature>
<comment type="subcellular location">
    <subcellularLocation>
        <location evidence="8">Cell inner membrane</location>
        <topology evidence="8">Peripheral membrane protein</topology>
    </subcellularLocation>
</comment>
<evidence type="ECO:0000313" key="11">
    <source>
        <dbReference type="EMBL" id="CAA6819219.1"/>
    </source>
</evidence>